<protein>
    <submittedName>
        <fullName evidence="3">DUF5634 family protein</fullName>
    </submittedName>
</protein>
<sequence>MDFLSREEILNDLQQSMPAFINQYNLDDIGLYEEQGQGDVYYMGYTVKKNGRTYHIHTPYHKNENGELASQQTSWTAEPDEPNKEDLKGYDSLESVFRDI</sequence>
<evidence type="ECO:0000259" key="2">
    <source>
        <dbReference type="Pfam" id="PF18681"/>
    </source>
</evidence>
<dbReference type="Gene3D" id="3.30.70.1480">
    <property type="entry name" value="GK1464-like"/>
    <property type="match status" value="1"/>
</dbReference>
<evidence type="ECO:0000256" key="1">
    <source>
        <dbReference type="SAM" id="MobiDB-lite"/>
    </source>
</evidence>
<accession>A0ABS7K722</accession>
<dbReference type="Pfam" id="PF18681">
    <property type="entry name" value="DUF5634"/>
    <property type="match status" value="1"/>
</dbReference>
<proteinExistence type="predicted"/>
<dbReference type="SUPFAM" id="SSF143579">
    <property type="entry name" value="GK1464-like"/>
    <property type="match status" value="1"/>
</dbReference>
<dbReference type="Proteomes" id="UP000769780">
    <property type="component" value="Unassembled WGS sequence"/>
</dbReference>
<dbReference type="EMBL" id="JACWFH010000016">
    <property type="protein sequence ID" value="MBY0097880.1"/>
    <property type="molecule type" value="Genomic_DNA"/>
</dbReference>
<reference evidence="3 4" key="1">
    <citation type="submission" date="2020-07" db="EMBL/GenBank/DDBJ databases">
        <title>Fungal Genomes of the International Space Station.</title>
        <authorList>
            <person name="Seuylemezian A."/>
            <person name="Singh N.K."/>
            <person name="Wood J."/>
            <person name="Venkateswaran K."/>
        </authorList>
    </citation>
    <scope>NUCLEOTIDE SEQUENCE [LARGE SCALE GENOMIC DNA]</scope>
    <source>
        <strain evidence="3 4">PL-B2</strain>
    </source>
</reference>
<keyword evidence="4" id="KW-1185">Reference proteome</keyword>
<name>A0ABS7K722_9BACI</name>
<gene>
    <name evidence="3" type="ORF">H0185_13830</name>
</gene>
<dbReference type="InterPro" id="IPR028990">
    <property type="entry name" value="GK1464-like"/>
</dbReference>
<feature type="domain" description="GK1464-like" evidence="2">
    <location>
        <begin position="3"/>
        <end position="100"/>
    </location>
</feature>
<evidence type="ECO:0000313" key="4">
    <source>
        <dbReference type="Proteomes" id="UP000769780"/>
    </source>
</evidence>
<feature type="compositionally biased region" description="Basic and acidic residues" evidence="1">
    <location>
        <begin position="81"/>
        <end position="100"/>
    </location>
</feature>
<evidence type="ECO:0000313" key="3">
    <source>
        <dbReference type="EMBL" id="MBY0097880.1"/>
    </source>
</evidence>
<organism evidence="3 4">
    <name type="scientific">Mesobacillus maritimus</name>
    <dbReference type="NCBI Taxonomy" id="1643336"/>
    <lineage>
        <taxon>Bacteria</taxon>
        <taxon>Bacillati</taxon>
        <taxon>Bacillota</taxon>
        <taxon>Bacilli</taxon>
        <taxon>Bacillales</taxon>
        <taxon>Bacillaceae</taxon>
        <taxon>Mesobacillus</taxon>
    </lineage>
</organism>
<dbReference type="RefSeq" id="WP_221874102.1">
    <property type="nucleotide sequence ID" value="NZ_JACWFH010000016.1"/>
</dbReference>
<dbReference type="InterPro" id="IPR040915">
    <property type="entry name" value="GK1464-like_dom"/>
</dbReference>
<feature type="region of interest" description="Disordered" evidence="1">
    <location>
        <begin position="62"/>
        <end position="100"/>
    </location>
</feature>
<comment type="caution">
    <text evidence="3">The sequence shown here is derived from an EMBL/GenBank/DDBJ whole genome shotgun (WGS) entry which is preliminary data.</text>
</comment>